<name>A0AAD5VTP2_9AGAR</name>
<proteinExistence type="predicted"/>
<dbReference type="AlphaFoldDB" id="A0AAD5VTP2"/>
<accession>A0AAD5VTP2</accession>
<keyword evidence="1" id="KW-1133">Transmembrane helix</keyword>
<evidence type="ECO:0000256" key="1">
    <source>
        <dbReference type="SAM" id="Phobius"/>
    </source>
</evidence>
<dbReference type="Proteomes" id="UP001213000">
    <property type="component" value="Unassembled WGS sequence"/>
</dbReference>
<dbReference type="EMBL" id="JANIEX010000398">
    <property type="protein sequence ID" value="KAJ3567652.1"/>
    <property type="molecule type" value="Genomic_DNA"/>
</dbReference>
<protein>
    <submittedName>
        <fullName evidence="2">Uncharacterized protein</fullName>
    </submittedName>
</protein>
<feature type="transmembrane region" description="Helical" evidence="1">
    <location>
        <begin position="72"/>
        <end position="95"/>
    </location>
</feature>
<reference evidence="2" key="1">
    <citation type="submission" date="2022-07" db="EMBL/GenBank/DDBJ databases">
        <title>Genome Sequence of Leucocoprinus birnbaumii.</title>
        <authorList>
            <person name="Buettner E."/>
        </authorList>
    </citation>
    <scope>NUCLEOTIDE SEQUENCE</scope>
    <source>
        <strain evidence="2">VT141</strain>
    </source>
</reference>
<keyword evidence="1" id="KW-0812">Transmembrane</keyword>
<keyword evidence="1" id="KW-0472">Membrane</keyword>
<organism evidence="2 3">
    <name type="scientific">Leucocoprinus birnbaumii</name>
    <dbReference type="NCBI Taxonomy" id="56174"/>
    <lineage>
        <taxon>Eukaryota</taxon>
        <taxon>Fungi</taxon>
        <taxon>Dikarya</taxon>
        <taxon>Basidiomycota</taxon>
        <taxon>Agaricomycotina</taxon>
        <taxon>Agaricomycetes</taxon>
        <taxon>Agaricomycetidae</taxon>
        <taxon>Agaricales</taxon>
        <taxon>Agaricineae</taxon>
        <taxon>Agaricaceae</taxon>
        <taxon>Leucocoprinus</taxon>
    </lineage>
</organism>
<feature type="transmembrane region" description="Helical" evidence="1">
    <location>
        <begin position="147"/>
        <end position="166"/>
    </location>
</feature>
<feature type="transmembrane region" description="Helical" evidence="1">
    <location>
        <begin position="207"/>
        <end position="231"/>
    </location>
</feature>
<feature type="transmembrane region" description="Helical" evidence="1">
    <location>
        <begin position="116"/>
        <end position="135"/>
    </location>
</feature>
<keyword evidence="3" id="KW-1185">Reference proteome</keyword>
<sequence length="314" mass="35448">MDIPPELLHALSTIVFHTRDINAVRNPNLRLTESLTQLHSCFSNDSHPGLVFNSRSRGFVDMDLVLELRESAIYASALPAVSLSGHVTSLWAWLFTLTKLLCQLRHQPYRLATSVVSYYISTGLSEILLTLRSWVVLGKSKRLAYRLFGWLAIVWIAVTINGTLYLKNSNRKYLDIWFALVGHVTLEIASLVPPLGGCIFTSDATHYLMICYAAIFVYDTVILLLLIARGVKLFGSDDDFSQLWWVAYRDALSLTNVVIMFLNKYDILLLVTLEMAVHSVSACRVVLHIREQAHLPKIYPKLPMSVGHSERQTA</sequence>
<comment type="caution">
    <text evidence="2">The sequence shown here is derived from an EMBL/GenBank/DDBJ whole genome shotgun (WGS) entry which is preliminary data.</text>
</comment>
<evidence type="ECO:0000313" key="2">
    <source>
        <dbReference type="EMBL" id="KAJ3567652.1"/>
    </source>
</evidence>
<evidence type="ECO:0000313" key="3">
    <source>
        <dbReference type="Proteomes" id="UP001213000"/>
    </source>
</evidence>
<gene>
    <name evidence="2" type="ORF">NP233_g6223</name>
</gene>
<feature type="transmembrane region" description="Helical" evidence="1">
    <location>
        <begin position="173"/>
        <end position="195"/>
    </location>
</feature>